<organism evidence="3 4">
    <name type="scientific">Pseudoalteromonas luteoviolacea</name>
    <dbReference type="NCBI Taxonomy" id="43657"/>
    <lineage>
        <taxon>Bacteria</taxon>
        <taxon>Pseudomonadati</taxon>
        <taxon>Pseudomonadota</taxon>
        <taxon>Gammaproteobacteria</taxon>
        <taxon>Alteromonadales</taxon>
        <taxon>Pseudoalteromonadaceae</taxon>
        <taxon>Pseudoalteromonas</taxon>
    </lineage>
</organism>
<dbReference type="InterPro" id="IPR050222">
    <property type="entry name" value="MATE_MdtK"/>
</dbReference>
<dbReference type="Pfam" id="PF01554">
    <property type="entry name" value="MatE"/>
    <property type="match status" value="1"/>
</dbReference>
<dbReference type="AlphaFoldDB" id="A0A0C1MM54"/>
<feature type="transmembrane region" description="Helical" evidence="2">
    <location>
        <begin position="421"/>
        <end position="443"/>
    </location>
</feature>
<dbReference type="OrthoDB" id="9776324at2"/>
<comment type="caution">
    <text evidence="3">The sequence shown here is derived from an EMBL/GenBank/DDBJ whole genome shotgun (WGS) entry which is preliminary data.</text>
</comment>
<dbReference type="InterPro" id="IPR002528">
    <property type="entry name" value="MATE_fam"/>
</dbReference>
<keyword evidence="2" id="KW-0812">Transmembrane</keyword>
<proteinExistence type="predicted"/>
<sequence>MSQLDFTSPNYKKVLLTMSVPMILLAALDYVAIYVDMFWLMTLTDLTQLPATFKIAGSVVAVIESVFIGCLSVFYIYANQAYGRKDNSATNLFIQVGFTSVCVIAILVAVSGDFLAHKLSMMFGASPLIVDQASSYLSFYFYGYVLGLTYTYSALLVKMTGDLSLIIKFRVLAFIVNILCTPGFIFLALHFDYGVIECAIFSTLFSRLIAMIYIWRQVNTRDYGFKFGFSLRFRQAVSDLRAFLKLSMSETISGVSLTLSMLLIVFILSYFDNGVLEAVTITNYVTGLIFALFMSVIGIVVPFSAQNAGAGNYDLIEKGVHWMVRWVLLIGVAIAAVYWFIFPYLAQSISSSEAVWEMSILYNQITIFPWFLMVASFPYILGIVGLGDSKGITFTTVWSMYLCNVLPLLVVMFFVEQNIMYVAISDVFAHVMTFVGCYGYFIYRMRKLVAAEQTTQPELASAAA</sequence>
<evidence type="ECO:0000256" key="1">
    <source>
        <dbReference type="ARBA" id="ARBA00022448"/>
    </source>
</evidence>
<feature type="transmembrane region" description="Helical" evidence="2">
    <location>
        <begin position="283"/>
        <end position="305"/>
    </location>
</feature>
<evidence type="ECO:0000313" key="4">
    <source>
        <dbReference type="Proteomes" id="UP000031327"/>
    </source>
</evidence>
<name>A0A0C1MM54_9GAMM</name>
<dbReference type="GO" id="GO:0005886">
    <property type="term" value="C:plasma membrane"/>
    <property type="evidence" value="ECO:0007669"/>
    <property type="project" value="TreeGrafter"/>
</dbReference>
<evidence type="ECO:0000313" key="3">
    <source>
        <dbReference type="EMBL" id="KID55543.1"/>
    </source>
</evidence>
<keyword evidence="2" id="KW-0472">Membrane</keyword>
<feature type="transmembrane region" description="Helical" evidence="2">
    <location>
        <begin position="251"/>
        <end position="271"/>
    </location>
</feature>
<feature type="transmembrane region" description="Helical" evidence="2">
    <location>
        <begin position="398"/>
        <end position="415"/>
    </location>
</feature>
<dbReference type="PANTHER" id="PTHR43298:SF2">
    <property type="entry name" value="FMN_FAD EXPORTER YEEO-RELATED"/>
    <property type="match status" value="1"/>
</dbReference>
<dbReference type="PANTHER" id="PTHR43298">
    <property type="entry name" value="MULTIDRUG RESISTANCE PROTEIN NORM-RELATED"/>
    <property type="match status" value="1"/>
</dbReference>
<accession>A0A0C1MM54</accession>
<feature type="transmembrane region" description="Helical" evidence="2">
    <location>
        <begin position="169"/>
        <end position="188"/>
    </location>
</feature>
<dbReference type="GO" id="GO:0015297">
    <property type="term" value="F:antiporter activity"/>
    <property type="evidence" value="ECO:0007669"/>
    <property type="project" value="InterPro"/>
</dbReference>
<reference evidence="3 4" key="1">
    <citation type="submission" date="2014-12" db="EMBL/GenBank/DDBJ databases">
        <title>Draft Genome Sequence of Pseudoalteromonas luteoviolacea HI1.</title>
        <authorList>
            <person name="Asahina A.Y."/>
            <person name="Hadfield M.G."/>
        </authorList>
    </citation>
    <scope>NUCLEOTIDE SEQUENCE [LARGE SCALE GENOMIC DNA]</scope>
    <source>
        <strain evidence="3 4">HI1</strain>
    </source>
</reference>
<keyword evidence="1" id="KW-0813">Transport</keyword>
<dbReference type="Proteomes" id="UP000031327">
    <property type="component" value="Unassembled WGS sequence"/>
</dbReference>
<keyword evidence="2" id="KW-1133">Transmembrane helix</keyword>
<dbReference type="RefSeq" id="WP_039611197.1">
    <property type="nucleotide sequence ID" value="NZ_JWIC01000008.1"/>
</dbReference>
<feature type="transmembrane region" description="Helical" evidence="2">
    <location>
        <begin position="194"/>
        <end position="215"/>
    </location>
</feature>
<feature type="transmembrane region" description="Helical" evidence="2">
    <location>
        <begin position="90"/>
        <end position="116"/>
    </location>
</feature>
<evidence type="ECO:0008006" key="5">
    <source>
        <dbReference type="Google" id="ProtNLM"/>
    </source>
</evidence>
<feature type="transmembrane region" description="Helical" evidence="2">
    <location>
        <begin position="14"/>
        <end position="35"/>
    </location>
</feature>
<gene>
    <name evidence="3" type="ORF">JF50_20265</name>
</gene>
<feature type="transmembrane region" description="Helical" evidence="2">
    <location>
        <begin position="326"/>
        <end position="347"/>
    </location>
</feature>
<feature type="transmembrane region" description="Helical" evidence="2">
    <location>
        <begin position="55"/>
        <end position="78"/>
    </location>
</feature>
<evidence type="ECO:0000256" key="2">
    <source>
        <dbReference type="SAM" id="Phobius"/>
    </source>
</evidence>
<feature type="transmembrane region" description="Helical" evidence="2">
    <location>
        <begin position="367"/>
        <end position="386"/>
    </location>
</feature>
<dbReference type="GO" id="GO:0042910">
    <property type="term" value="F:xenobiotic transmembrane transporter activity"/>
    <property type="evidence" value="ECO:0007669"/>
    <property type="project" value="InterPro"/>
</dbReference>
<feature type="transmembrane region" description="Helical" evidence="2">
    <location>
        <begin position="136"/>
        <end position="157"/>
    </location>
</feature>
<protein>
    <recommendedName>
        <fullName evidence="5">MATE family efflux transporter</fullName>
    </recommendedName>
</protein>
<dbReference type="EMBL" id="JWIC01000008">
    <property type="protein sequence ID" value="KID55543.1"/>
    <property type="molecule type" value="Genomic_DNA"/>
</dbReference>